<comment type="catalytic activity">
    <reaction evidence="2">
        <text>D-mannitol 1-phosphate + NAD(+) = beta-D-fructose 6-phosphate + NADH + H(+)</text>
        <dbReference type="Rhea" id="RHEA:19661"/>
        <dbReference type="ChEBI" id="CHEBI:15378"/>
        <dbReference type="ChEBI" id="CHEBI:57540"/>
        <dbReference type="ChEBI" id="CHEBI:57634"/>
        <dbReference type="ChEBI" id="CHEBI:57945"/>
        <dbReference type="ChEBI" id="CHEBI:61381"/>
        <dbReference type="EC" id="1.1.1.17"/>
    </reaction>
</comment>
<dbReference type="SUPFAM" id="SSF51735">
    <property type="entry name" value="NAD(P)-binding Rossmann-fold domains"/>
    <property type="match status" value="1"/>
</dbReference>
<feature type="domain" description="Mannitol dehydrogenase N-terminal" evidence="3">
    <location>
        <begin position="42"/>
        <end position="309"/>
    </location>
</feature>
<evidence type="ECO:0000259" key="3">
    <source>
        <dbReference type="Pfam" id="PF01232"/>
    </source>
</evidence>
<dbReference type="EMBL" id="CYZV01000033">
    <property type="protein sequence ID" value="CUO59582.1"/>
    <property type="molecule type" value="Genomic_DNA"/>
</dbReference>
<dbReference type="InterPro" id="IPR050988">
    <property type="entry name" value="Mannitol_DH/Oxidoreductase"/>
</dbReference>
<dbReference type="Gene3D" id="1.10.1040.10">
    <property type="entry name" value="N-(1-d-carboxylethyl)-l-norvaline Dehydrogenase, domain 2"/>
    <property type="match status" value="1"/>
</dbReference>
<gene>
    <name evidence="5" type="primary">mtlK</name>
    <name evidence="5" type="ORF">ERS852470_02796</name>
</gene>
<dbReference type="Pfam" id="PF08125">
    <property type="entry name" value="Mannitol_dh_C"/>
    <property type="match status" value="1"/>
</dbReference>
<dbReference type="InterPro" id="IPR013328">
    <property type="entry name" value="6PGD_dom2"/>
</dbReference>
<sequence>MRLLDIQNKDFDFKVWEEKGYVLPKYERNIIRKNTLENPEWVHFGAGNIFRAFLSSALQEVLDKKDYEKGIIVCEGFDHEIIDKAYKPYDNLSLLVLLKSNGSIGKRVIGSVIESINIRVKDESFDRLEEIFKKESLQMVSFTITEKGYSLVDSKGQFLNIVKEDFENGPDNSKHLMSIITSLLYKRFISGKHPIALVSMDNCSHNGDKLKKAVIKVAEEWRKRGFVLDEFISYISNKNEVSFPWTMIDKITPRPDEKVKNILENDGFEDTNLIVTDRNTYTAPFVNAEETEYLVIEDSFPNGRPPLEKAGIIFTDRDTVDKVEKMKVCICLNPLHTTLAIFGCIKGNKLISEEMKDPLLKKLIYKMAYEEAMPVVINPKVIRPEQFLKTVLEERLLNPFMPDTPQRIATDTSQKLAIRFGETLKEYERRNMNLNKLICIPLVIAGYLRYLIGIDDSGNTFQLSSDPLLSEMKDIVKNIKIGDENIDMLKVIELLSNKNIFGIDLVRIGMSNKIIDMFKDMISGEGAVDRTLEKYLT</sequence>
<dbReference type="AlphaFoldDB" id="A0A174GAR5"/>
<evidence type="ECO:0000259" key="4">
    <source>
        <dbReference type="Pfam" id="PF08125"/>
    </source>
</evidence>
<organism evidence="5 6">
    <name type="scientific">Clostridium disporicum</name>
    <dbReference type="NCBI Taxonomy" id="84024"/>
    <lineage>
        <taxon>Bacteria</taxon>
        <taxon>Bacillati</taxon>
        <taxon>Bacillota</taxon>
        <taxon>Clostridia</taxon>
        <taxon>Eubacteriales</taxon>
        <taxon>Clostridiaceae</taxon>
        <taxon>Clostridium</taxon>
    </lineage>
</organism>
<dbReference type="Pfam" id="PF01232">
    <property type="entry name" value="Mannitol_dh"/>
    <property type="match status" value="1"/>
</dbReference>
<dbReference type="EC" id="1.1.1.67" evidence="5"/>
<dbReference type="OrthoDB" id="271711at2"/>
<dbReference type="InterPro" id="IPR036291">
    <property type="entry name" value="NAD(P)-bd_dom_sf"/>
</dbReference>
<evidence type="ECO:0000256" key="2">
    <source>
        <dbReference type="ARBA" id="ARBA00048615"/>
    </source>
</evidence>
<dbReference type="Proteomes" id="UP000095558">
    <property type="component" value="Unassembled WGS sequence"/>
</dbReference>
<dbReference type="InterPro" id="IPR013118">
    <property type="entry name" value="Mannitol_DH_C"/>
</dbReference>
<proteinExistence type="predicted"/>
<reference evidence="5 6" key="1">
    <citation type="submission" date="2015-09" db="EMBL/GenBank/DDBJ databases">
        <authorList>
            <consortium name="Pathogen Informatics"/>
        </authorList>
    </citation>
    <scope>NUCLEOTIDE SEQUENCE [LARGE SCALE GENOMIC DNA]</scope>
    <source>
        <strain evidence="5 6">2789STDY5834855</strain>
    </source>
</reference>
<dbReference type="InterPro" id="IPR013131">
    <property type="entry name" value="Mannitol_DH_N"/>
</dbReference>
<feature type="domain" description="Mannitol dehydrogenase C-terminal" evidence="4">
    <location>
        <begin position="320"/>
        <end position="507"/>
    </location>
</feature>
<keyword evidence="1 5" id="KW-0560">Oxidoreductase</keyword>
<evidence type="ECO:0000256" key="1">
    <source>
        <dbReference type="ARBA" id="ARBA00023002"/>
    </source>
</evidence>
<dbReference type="GO" id="GO:0050086">
    <property type="term" value="F:mannitol 2-dehydrogenase activity"/>
    <property type="evidence" value="ECO:0007669"/>
    <property type="project" value="UniProtKB-EC"/>
</dbReference>
<dbReference type="SUPFAM" id="SSF48179">
    <property type="entry name" value="6-phosphogluconate dehydrogenase C-terminal domain-like"/>
    <property type="match status" value="1"/>
</dbReference>
<evidence type="ECO:0000313" key="6">
    <source>
        <dbReference type="Proteomes" id="UP000095558"/>
    </source>
</evidence>
<dbReference type="RefSeq" id="WP_055277505.1">
    <property type="nucleotide sequence ID" value="NZ_CYZV01000033.1"/>
</dbReference>
<protein>
    <submittedName>
        <fullName evidence="5">Oxidoreductase</fullName>
        <ecNumber evidence="5">1.1.1.67</ecNumber>
    </submittedName>
</protein>
<name>A0A174GAR5_9CLOT</name>
<dbReference type="GO" id="GO:0008926">
    <property type="term" value="F:mannitol-1-phosphate 5-dehydrogenase activity"/>
    <property type="evidence" value="ECO:0007669"/>
    <property type="project" value="UniProtKB-EC"/>
</dbReference>
<dbReference type="InterPro" id="IPR008927">
    <property type="entry name" value="6-PGluconate_DH-like_C_sf"/>
</dbReference>
<accession>A0A174GAR5</accession>
<dbReference type="PANTHER" id="PTHR43362:SF1">
    <property type="entry name" value="MANNITOL DEHYDROGENASE 2-RELATED"/>
    <property type="match status" value="1"/>
</dbReference>
<dbReference type="PANTHER" id="PTHR43362">
    <property type="entry name" value="MANNITOL DEHYDROGENASE DSF1-RELATED"/>
    <property type="match status" value="1"/>
</dbReference>
<evidence type="ECO:0000313" key="5">
    <source>
        <dbReference type="EMBL" id="CUO59582.1"/>
    </source>
</evidence>
<dbReference type="Gene3D" id="3.40.50.720">
    <property type="entry name" value="NAD(P)-binding Rossmann-like Domain"/>
    <property type="match status" value="1"/>
</dbReference>